<dbReference type="Proteomes" id="UP000516422">
    <property type="component" value="Chromosome"/>
</dbReference>
<sequence length="243" mass="25524">MDLRGNRTVRAHHVAVAAAIMAVLATSACSVGSSVRPPAASVPPRDRLRDGLLTQDRLPHGLKLMTEQIDSTTTGAPHTLSTVPLASMPCSQLAVASFMTAHAHPAKDVAVAVEQEHLVGDDYGWFGQGSLDRYAPGRAAAVMAAVRGVARRCTAYTDTLFDGSRTHNTVSVTRADARADDSLVLRVASTFSGDTDPFITETGFVREGDVIIMGQKMVARDPKSGVKTVLSPAVAAYRAATAG</sequence>
<evidence type="ECO:0008006" key="3">
    <source>
        <dbReference type="Google" id="ProtNLM"/>
    </source>
</evidence>
<name>A0A7H1QC42_9ACTN</name>
<dbReference type="EMBL" id="CP051006">
    <property type="protein sequence ID" value="QNT97872.1"/>
    <property type="molecule type" value="Genomic_DNA"/>
</dbReference>
<protein>
    <recommendedName>
        <fullName evidence="3">Lipoprotein</fullName>
    </recommendedName>
</protein>
<dbReference type="KEGG" id="sgf:HEP81_07640"/>
<reference evidence="1 2" key="1">
    <citation type="submission" date="2020-04" db="EMBL/GenBank/DDBJ databases">
        <title>Characterization and engineering of Streptomyces griseofuscus DSM40191 as a potential heterologous host for expression of BGCs.</title>
        <authorList>
            <person name="Gren T."/>
            <person name="Whitford C.M."/>
            <person name="Mohite O.S."/>
            <person name="Joergensen T.S."/>
            <person name="Nielsen J.B."/>
            <person name="Lee S.Y."/>
            <person name="Weber T."/>
        </authorList>
    </citation>
    <scope>NUCLEOTIDE SEQUENCE [LARGE SCALE GENOMIC DNA]</scope>
    <source>
        <strain evidence="1 2">DSM 40191</strain>
    </source>
</reference>
<evidence type="ECO:0000313" key="2">
    <source>
        <dbReference type="Proteomes" id="UP000516422"/>
    </source>
</evidence>
<evidence type="ECO:0000313" key="1">
    <source>
        <dbReference type="EMBL" id="QNT97872.1"/>
    </source>
</evidence>
<organism evidence="1 2">
    <name type="scientific">Streptomyces griseofuscus</name>
    <dbReference type="NCBI Taxonomy" id="146922"/>
    <lineage>
        <taxon>Bacteria</taxon>
        <taxon>Bacillati</taxon>
        <taxon>Actinomycetota</taxon>
        <taxon>Actinomycetes</taxon>
        <taxon>Kitasatosporales</taxon>
        <taxon>Streptomycetaceae</taxon>
        <taxon>Streptomyces</taxon>
    </lineage>
</organism>
<proteinExistence type="predicted"/>
<dbReference type="PROSITE" id="PS51257">
    <property type="entry name" value="PROKAR_LIPOPROTEIN"/>
    <property type="match status" value="1"/>
</dbReference>
<accession>A0A7H1QC42</accession>
<gene>
    <name evidence="1" type="ORF">HEP81_07640</name>
</gene>
<dbReference type="AlphaFoldDB" id="A0A7H1QC42"/>